<name>U6GA90_9EIME</name>
<evidence type="ECO:0000256" key="2">
    <source>
        <dbReference type="SAM" id="Phobius"/>
    </source>
</evidence>
<dbReference type="Proteomes" id="UP000018201">
    <property type="component" value="Unassembled WGS sequence"/>
</dbReference>
<protein>
    <submittedName>
        <fullName evidence="3">Uncharacterized protein</fullName>
    </submittedName>
</protein>
<keyword evidence="2" id="KW-0472">Membrane</keyword>
<feature type="region of interest" description="Disordered" evidence="1">
    <location>
        <begin position="402"/>
        <end position="422"/>
    </location>
</feature>
<organism evidence="3 4">
    <name type="scientific">Eimeria praecox</name>
    <dbReference type="NCBI Taxonomy" id="51316"/>
    <lineage>
        <taxon>Eukaryota</taxon>
        <taxon>Sar</taxon>
        <taxon>Alveolata</taxon>
        <taxon>Apicomplexa</taxon>
        <taxon>Conoidasida</taxon>
        <taxon>Coccidia</taxon>
        <taxon>Eucoccidiorida</taxon>
        <taxon>Eimeriorina</taxon>
        <taxon>Eimeriidae</taxon>
        <taxon>Eimeria</taxon>
    </lineage>
</organism>
<evidence type="ECO:0000313" key="4">
    <source>
        <dbReference type="Proteomes" id="UP000018201"/>
    </source>
</evidence>
<feature type="transmembrane region" description="Helical" evidence="2">
    <location>
        <begin position="70"/>
        <end position="88"/>
    </location>
</feature>
<keyword evidence="2" id="KW-0812">Transmembrane</keyword>
<sequence>MKNTERDASSPLPTHVQLKRRGADSAAWTSTDDPSLWAGESPAHPIPHHTNCRLRFRLNRHHGHRRLDRLAATFAAVAATAATAYLLLRCFWHLGASKEPNSFLRSVAAVGEEGEGCGEPWLSGATGEPASAAVESEVLDEERVLKRAKAYTSDLAHMMRESRRALLLMPSSYSVKGFSNLLRLCVVELAALCSLLQQGERHCLVYAVDLIKFDTVFFRYFFGPKRASRASVRHIDRLHAFLRELPHMDFGGGSMSPSERFLKIVQLLTLQQIALTQIQDRMQLLAACCQDEACAAAVHMDALHKLTETRRNQVFQDTVLSRWLRGKHSERSHFGIAAPSIIQAIIAIPPKPHEEHLKELLNIPLGVKQQESIPQDMGEDDVPPDGQAQQDPLLTEAYARGAETAPNPPKNPSCSEASVKRGEEADVGAIVDQRPETSCTSNIPAVGGSLGLAGTVGDSAVGASGGEAYNNSLNPVYGPSVSLQVARGPDTPWVSGSHRVRKAFTSSEASAKMEMSLPPNYSEEFPPLPSSRWPLTSVYAKMSDTVKASQPAVTAERFRPSLPTSAQASTHLRGDETATILESAKEEKLLKGAWRVQAAEDSLACQKTQTPLGIGLQTWRDGPTVAPTEWGSGGQGGVTKPAKQGLLDPHALGSPLSQLTLSLPGQSSGGFSEMQPNAEPSASAQGLAGVPGFSSIWRFDGSTSDQAALQRLPSGFGKPAPSSIASAGWRVRRMEVGPLLQQPEEEEAAECETACIPFKGVALGEPAGGIKEQEAGSAAHVAAVLFSPTSADFSKSLFSLEAPSGGSAGK</sequence>
<evidence type="ECO:0000256" key="1">
    <source>
        <dbReference type="SAM" id="MobiDB-lite"/>
    </source>
</evidence>
<accession>U6GA90</accession>
<evidence type="ECO:0000313" key="3">
    <source>
        <dbReference type="EMBL" id="CDI76462.1"/>
    </source>
</evidence>
<dbReference type="AlphaFoldDB" id="U6GA90"/>
<reference evidence="3" key="2">
    <citation type="submission" date="2013-10" db="EMBL/GenBank/DDBJ databases">
        <authorList>
            <person name="Aslett M."/>
        </authorList>
    </citation>
    <scope>NUCLEOTIDE SEQUENCE [LARGE SCALE GENOMIC DNA]</scope>
    <source>
        <strain evidence="3">Houghton</strain>
    </source>
</reference>
<feature type="compositionally biased region" description="Polar residues" evidence="1">
    <location>
        <begin position="655"/>
        <end position="684"/>
    </location>
</feature>
<feature type="region of interest" description="Disordered" evidence="1">
    <location>
        <begin position="629"/>
        <end position="686"/>
    </location>
</feature>
<keyword evidence="2" id="KW-1133">Transmembrane helix</keyword>
<feature type="region of interest" description="Disordered" evidence="1">
    <location>
        <begin position="551"/>
        <end position="575"/>
    </location>
</feature>
<dbReference type="VEuPathDB" id="ToxoDB:EPH_0007040"/>
<feature type="region of interest" description="Disordered" evidence="1">
    <location>
        <begin position="1"/>
        <end position="44"/>
    </location>
</feature>
<gene>
    <name evidence="3" type="ORF">EPH_0007040</name>
</gene>
<dbReference type="EMBL" id="HG691351">
    <property type="protein sequence ID" value="CDI76462.1"/>
    <property type="molecule type" value="Genomic_DNA"/>
</dbReference>
<proteinExistence type="predicted"/>
<reference evidence="3" key="1">
    <citation type="submission" date="2013-10" db="EMBL/GenBank/DDBJ databases">
        <title>Genomic analysis of the causative agents of coccidiosis in chickens.</title>
        <authorList>
            <person name="Reid A.J."/>
            <person name="Blake D."/>
            <person name="Billington K."/>
            <person name="Browne H."/>
            <person name="Dunn M."/>
            <person name="Hung S."/>
            <person name="Kawahara F."/>
            <person name="Miranda-Saavedra D."/>
            <person name="Mourier T."/>
            <person name="Nagra H."/>
            <person name="Otto T.D."/>
            <person name="Rawlings N."/>
            <person name="Sanchez A."/>
            <person name="Sanders M."/>
            <person name="Subramaniam C."/>
            <person name="Tay Y."/>
            <person name="Dear P."/>
            <person name="Doerig C."/>
            <person name="Gruber A."/>
            <person name="Parkinson J."/>
            <person name="Shirley M."/>
            <person name="Wan K.L."/>
            <person name="Berriman M."/>
            <person name="Tomley F."/>
            <person name="Pain A."/>
        </authorList>
    </citation>
    <scope>NUCLEOTIDE SEQUENCE [LARGE SCALE GENOMIC DNA]</scope>
    <source>
        <strain evidence="3">Houghton</strain>
    </source>
</reference>
<keyword evidence="4" id="KW-1185">Reference proteome</keyword>
<dbReference type="OrthoDB" id="348458at2759"/>